<dbReference type="EMBL" id="JX975343">
    <property type="protein sequence ID" value="AFW04837.1"/>
    <property type="molecule type" value="Genomic_DNA"/>
</dbReference>
<keyword evidence="1" id="KW-1133">Transmembrane helix</keyword>
<accession>U3GLU5</accession>
<feature type="transmembrane region" description="Helical" evidence="1">
    <location>
        <begin position="115"/>
        <end position="134"/>
    </location>
</feature>
<keyword evidence="1" id="KW-0472">Membrane</keyword>
<feature type="transmembrane region" description="Helical" evidence="1">
    <location>
        <begin position="162"/>
        <end position="178"/>
    </location>
</feature>
<feature type="transmembrane region" description="Helical" evidence="1">
    <location>
        <begin position="48"/>
        <end position="69"/>
    </location>
</feature>
<keyword evidence="1" id="KW-0812">Transmembrane</keyword>
<feature type="transmembrane region" description="Helical" evidence="1">
    <location>
        <begin position="326"/>
        <end position="354"/>
    </location>
</feature>
<organism evidence="2">
    <name type="scientific">Salmonella enterica</name>
    <name type="common">Salmonella choleraesuis</name>
    <dbReference type="NCBI Taxonomy" id="28901"/>
    <lineage>
        <taxon>Bacteria</taxon>
        <taxon>Pseudomonadati</taxon>
        <taxon>Pseudomonadota</taxon>
        <taxon>Gammaproteobacteria</taxon>
        <taxon>Enterobacterales</taxon>
        <taxon>Enterobacteriaceae</taxon>
        <taxon>Salmonella</taxon>
    </lineage>
</organism>
<feature type="transmembrane region" description="Helical" evidence="1">
    <location>
        <begin position="20"/>
        <end position="41"/>
    </location>
</feature>
<proteinExistence type="predicted"/>
<feature type="transmembrane region" description="Helical" evidence="1">
    <location>
        <begin position="260"/>
        <end position="279"/>
    </location>
</feature>
<dbReference type="AlphaFoldDB" id="U3GLU5"/>
<feature type="transmembrane region" description="Helical" evidence="1">
    <location>
        <begin position="299"/>
        <end position="319"/>
    </location>
</feature>
<feature type="transmembrane region" description="Helical" evidence="1">
    <location>
        <begin position="75"/>
        <end position="94"/>
    </location>
</feature>
<feature type="transmembrane region" description="Helical" evidence="1">
    <location>
        <begin position="220"/>
        <end position="239"/>
    </location>
</feature>
<protein>
    <submittedName>
        <fullName evidence="2">O-antigen polymerase</fullName>
    </submittedName>
</protein>
<gene>
    <name evidence="2" type="primary">wzy</name>
</gene>
<feature type="transmembrane region" description="Helical" evidence="1">
    <location>
        <begin position="185"/>
        <end position="214"/>
    </location>
</feature>
<sequence length="372" mass="42913">MSYLYLLFSGISLTSKLGVIVFWLSIPVIFFYCFGVSLLYNRKVHKKYFIIVIWSVFFILMAGLSGYFLDDFNSRVISNVYLSLVGLFMALVFYNRGNSSNDKSFLTAIKITISINLCAFYIQFVSFYLFHYIIDYNLLSGGLGGRFYWGDLFRAAGFFDEPAVYSLHMVALTVMLYMQERKFSILIIVTLLSLLLSFSFIAIFQAMILSLLFIKNKRGLLVPLVVCLVVALLFKDNIYERYLQFVSGGDGSNNTKLDTIYNLFQGVKWLYGYGLVGYSQSFPLYYQGLYDLTFWGANISLYGIVLGLIINVTVLFFLLKFTMRDFLLINVVLLKLSTPTYGIYFCFLFFLLWYKQNMVIRDAKNISFNGDK</sequence>
<evidence type="ECO:0000256" key="1">
    <source>
        <dbReference type="SAM" id="Phobius"/>
    </source>
</evidence>
<evidence type="ECO:0000313" key="2">
    <source>
        <dbReference type="EMBL" id="AFW04837.1"/>
    </source>
</evidence>
<reference evidence="2" key="1">
    <citation type="journal article" date="2013" name="FEMS Microbiol. Rev.">
        <title>Structural diversity in Salmonella O antigens and its genetic basis.</title>
        <authorList>
            <person name="Liu B."/>
            <person name="Knirel Y.A."/>
            <person name="Feng L."/>
            <person name="Perepelov A.V."/>
            <person name="Senchenkova S.N."/>
            <person name="Reeves P.R."/>
            <person name="Wang L."/>
        </authorList>
    </citation>
    <scope>NUCLEOTIDE SEQUENCE</scope>
    <source>
        <strain evidence="2">G2470</strain>
    </source>
</reference>
<name>U3GLU5_SALER</name>